<dbReference type="InterPro" id="IPR001258">
    <property type="entry name" value="NHL_repeat"/>
</dbReference>
<evidence type="ECO:0000256" key="2">
    <source>
        <dbReference type="PROSITE-ProRule" id="PRU00504"/>
    </source>
</evidence>
<sequence length="2004" mass="215853">MKHILLLFVLLGLGWNPAKAQSGTSMYDAFPIAINSCGNTTFTDYQNNYYFNDSFGNPNPEVWYSFNLLSATDVSISLCGSTFDTYLYVLDGNYNVIASSDDDWSMCGGVTSYIYTYFGAGTYYIVAEGSGYNTGDIALSFDISSTGGTPSEGANIGNAIHAGSFGSSGSYTDSRSNADGCLGNDIGQASNDIYYQFSLSGESEVTLSHCGSGFDTYMHLLDASGNEIAFNDDSPEGACPGVQSYIQTTLPAGTYYVVSEGYAGNVGNITTSINVVGSVAPPLPSLPVISYTSPSSLTVGSVVSLIPVNTGGAVSLGGQSTTTLAGAGYAGFTNGIGTGASFNNPLNTVVDASGNVFVSDVGNQSIRKITPSGVVTTFAGGGYAGYADGVGTSALFRHPSFMAVNSSGNIFVSDQQNHRIRKITPAGVVSTFAGSGSIGSANGTGTAASFQFPMGLAFDGSGNLYVSDAYNHKIRKISPLGVVSDFAGSGSAGAANGAPGSASFNLPMGLAFDVAGNLYVADRANDKIRKISSSGVVSTIAGNGSRGFANGSGASVMFWSPNNLVLDGDENIYVVDQGNNMIRKVSPGGEVTTFAGATIASSVNGTGGEVRFNSPFGISKGPDGTMYVAENAANLVRKMTLMTAYTISPSLPPGLSFNYTTGEISGTPSGVWPAATYTITAFNSAGSSSATLNFEVTLATSTDQLRNWILTKSYDEDGNLTGESKAFMDNNGKTLQTQVKSLSKGQVLASEQLYDALGRPAISTLVAPIDNTAFNYKDGFVQNTSDAKYSYNDFDLNNTDNPSQVGINNKGTLGWYYSNNNSTEPYVGATVYPYARSDYFKDGSGGLKRSAGVGEQLKMGAGHENRGVDIPVINELDFYKQVRDKFFSPGLIGESESLINKAIQSVVTDENGNQGISISDLSGNPLISARPGIGADWQLFVNNNVQLNNKVGYRFEINGGTYGTVKDISIRGEGFVSVYESHDGGLSYQLYYNGSAGDYPGSTGSWLYRIESPLVFEVSYNAVPSVGPEFRVCDRCQASVSSFGKKQVHYFQLLQNSTVTIVGDGLKLYNMDGDEQEISFTSGGTLSKGYYKAAISGNGDATLSYSNSYTDLSFNFYNHLGQLISSIAPEGVKKIVDLGIGSFNTLDDVPFVARNEYDLQGRLIATINTDAGRAEYIYRKDGNIRFSQNAEQRKTGKFSYTNYDQWGRSSESGEYFSGDITFTSAKTNEVLQESIALDGGLIGGARQSNIIVHYDYVNNDHGLPGYVQDEGFLGAGVSWTENARSKTWYNYDGEGRVKWLVKSIVGLGVKTIDYTYDAKGNVVKVDYQKNISSERFIHEYEYDGDNRLQVAYTSTDPLLGRKEQARYHYYLHGPLKRIELAENLQGVDYTYTSQGLLKAINHPDNAKDPGKDGVGNGFAPDAFGMTLEYFYGDYNRNNTGISSLNTGTNKTYFNGSVSGQSWRSLKPSAVVGVYGGGVNNPAMFTYEYDNRYQFNNNKYGSPDFNTNFFNETINVNREFNLGYDANGNINSLSRTDQSGNIKNNFSGSNFHYQLGTNKLTSVDSYGDYIYDDLGRMTGQVRTGGLGYYPVYDVSSRIVSIYSDASHTLLKVSFGYDEMGTRISKTDHVQNITTYYVTDAAGNVMAIYDNHGSALQQKELPLYTSSRIGVYSRSNDSYKYELTDHLGNVRVVINQSKTASGDADVLSYSDYYPFGSPLTLANNDYRYGYQGQFSEVDKETGWNNFDLRMYDPAIGRWMSTDPYGQFDSPYVGMGNNPISSVDPDGGYSLIGALWRHVASFVRGERPDEIYNNGNTWGFNTSDKDGSVRGHFSESKTSKIQGNLDRSIAMRSDWKMGRFNESTGRINSYSGRIETNTFFEEVLIGGAVFKGVGLLGGTAAEGGASAFRYMTEAELKAVQTTGLLRGGRAGETFFTKDLYKSAASAQNRLALPTAPTLRVEFQILNNPTLLSNGTKVLPANGMMGKGAEFMTLDAVKVKLINWQHLR</sequence>
<dbReference type="Proteomes" id="UP000309594">
    <property type="component" value="Unassembled WGS sequence"/>
</dbReference>
<accession>A0A4U1G9E6</accession>
<organism evidence="4 5">
    <name type="scientific">Pedobacter hiemivivus</name>
    <dbReference type="NCBI Taxonomy" id="2530454"/>
    <lineage>
        <taxon>Bacteria</taxon>
        <taxon>Pseudomonadati</taxon>
        <taxon>Bacteroidota</taxon>
        <taxon>Sphingobacteriia</taxon>
        <taxon>Sphingobacteriales</taxon>
        <taxon>Sphingobacteriaceae</taxon>
        <taxon>Pedobacter</taxon>
    </lineage>
</organism>
<evidence type="ECO:0000313" key="4">
    <source>
        <dbReference type="EMBL" id="TKC60288.1"/>
    </source>
</evidence>
<dbReference type="EMBL" id="SWDX01000005">
    <property type="protein sequence ID" value="TKC60288.1"/>
    <property type="molecule type" value="Genomic_DNA"/>
</dbReference>
<dbReference type="GO" id="GO:0005509">
    <property type="term" value="F:calcium ion binding"/>
    <property type="evidence" value="ECO:0007669"/>
    <property type="project" value="InterPro"/>
</dbReference>
<dbReference type="Gene3D" id="2.120.10.30">
    <property type="entry name" value="TolB, C-terminal domain"/>
    <property type="match status" value="4"/>
</dbReference>
<name>A0A4U1G9E6_9SPHI</name>
<dbReference type="CDD" id="cd14953">
    <property type="entry name" value="NHL_like_1"/>
    <property type="match status" value="1"/>
</dbReference>
<feature type="chain" id="PRO_5021007586" evidence="3">
    <location>
        <begin position="21"/>
        <end position="2004"/>
    </location>
</feature>
<dbReference type="InterPro" id="IPR022385">
    <property type="entry name" value="Rhs_assc_core"/>
</dbReference>
<proteinExistence type="predicted"/>
<feature type="signal peptide" evidence="3">
    <location>
        <begin position="1"/>
        <end position="20"/>
    </location>
</feature>
<evidence type="ECO:0000256" key="3">
    <source>
        <dbReference type="SAM" id="SignalP"/>
    </source>
</evidence>
<dbReference type="Pfam" id="PF05345">
    <property type="entry name" value="He_PIG"/>
    <property type="match status" value="1"/>
</dbReference>
<dbReference type="InterPro" id="IPR011042">
    <property type="entry name" value="6-blade_b-propeller_TolB-like"/>
</dbReference>
<reference evidence="4 5" key="1">
    <citation type="submission" date="2019-04" db="EMBL/GenBank/DDBJ databases">
        <title>Pedobacter sp. RP-1-16 sp. nov., isolated from Arctic soil.</title>
        <authorList>
            <person name="Dahal R.H."/>
            <person name="Kim D.-U."/>
        </authorList>
    </citation>
    <scope>NUCLEOTIDE SEQUENCE [LARGE SCALE GENOMIC DNA]</scope>
    <source>
        <strain evidence="4 5">RP-1-16</strain>
    </source>
</reference>
<evidence type="ECO:0000313" key="5">
    <source>
        <dbReference type="Proteomes" id="UP000309594"/>
    </source>
</evidence>
<comment type="caution">
    <text evidence="4">The sequence shown here is derived from an EMBL/GenBank/DDBJ whole genome shotgun (WGS) entry which is preliminary data.</text>
</comment>
<dbReference type="InterPro" id="IPR015919">
    <property type="entry name" value="Cadherin-like_sf"/>
</dbReference>
<dbReference type="Pfam" id="PF01436">
    <property type="entry name" value="NHL"/>
    <property type="match status" value="1"/>
</dbReference>
<dbReference type="PANTHER" id="PTHR13833:SF71">
    <property type="entry name" value="NHL DOMAIN-CONTAINING PROTEIN"/>
    <property type="match status" value="1"/>
</dbReference>
<dbReference type="PROSITE" id="PS51125">
    <property type="entry name" value="NHL"/>
    <property type="match status" value="1"/>
</dbReference>
<dbReference type="GO" id="GO:0016020">
    <property type="term" value="C:membrane"/>
    <property type="evidence" value="ECO:0007669"/>
    <property type="project" value="InterPro"/>
</dbReference>
<dbReference type="PANTHER" id="PTHR13833">
    <property type="match status" value="1"/>
</dbReference>
<dbReference type="NCBIfam" id="TIGR03696">
    <property type="entry name" value="Rhs_assc_core"/>
    <property type="match status" value="1"/>
</dbReference>
<dbReference type="SUPFAM" id="SSF49313">
    <property type="entry name" value="Cadherin-like"/>
    <property type="match status" value="1"/>
</dbReference>
<dbReference type="SUPFAM" id="SSF63829">
    <property type="entry name" value="Calcium-dependent phosphotriesterase"/>
    <property type="match status" value="1"/>
</dbReference>
<dbReference type="RefSeq" id="WP_136880825.1">
    <property type="nucleotide sequence ID" value="NZ_SWDX01000005.1"/>
</dbReference>
<dbReference type="Gene3D" id="2.180.10.10">
    <property type="entry name" value="RHS repeat-associated core"/>
    <property type="match status" value="1"/>
</dbReference>
<keyword evidence="1" id="KW-0677">Repeat</keyword>
<protein>
    <submittedName>
        <fullName evidence="4">Uncharacterized protein</fullName>
    </submittedName>
</protein>
<evidence type="ECO:0000256" key="1">
    <source>
        <dbReference type="ARBA" id="ARBA00022737"/>
    </source>
</evidence>
<feature type="repeat" description="NHL" evidence="2">
    <location>
        <begin position="396"/>
        <end position="426"/>
    </location>
</feature>
<keyword evidence="3" id="KW-0732">Signal</keyword>
<dbReference type="Gene3D" id="2.60.120.380">
    <property type="match status" value="2"/>
</dbReference>
<gene>
    <name evidence="4" type="ORF">FBD94_15395</name>
</gene>